<dbReference type="InterPro" id="IPR019823">
    <property type="entry name" value="Mechanosensitive_channel_CS"/>
</dbReference>
<reference evidence="11 12" key="1">
    <citation type="submission" date="2016-10" db="EMBL/GenBank/DDBJ databases">
        <authorList>
            <person name="de Groot N.N."/>
        </authorList>
    </citation>
    <scope>NUCLEOTIDE SEQUENCE [LARGE SCALE GENOMIC DNA]</scope>
    <source>
        <strain evidence="11 12">YAD2003</strain>
    </source>
</reference>
<keyword evidence="7 10" id="KW-0406">Ion transport</keyword>
<evidence type="ECO:0000256" key="3">
    <source>
        <dbReference type="ARBA" id="ARBA00022448"/>
    </source>
</evidence>
<dbReference type="EMBL" id="FNWV01000003">
    <property type="protein sequence ID" value="SEH53145.1"/>
    <property type="molecule type" value="Genomic_DNA"/>
</dbReference>
<evidence type="ECO:0000256" key="9">
    <source>
        <dbReference type="ARBA" id="ARBA00023303"/>
    </source>
</evidence>
<evidence type="ECO:0000256" key="5">
    <source>
        <dbReference type="ARBA" id="ARBA00022692"/>
    </source>
</evidence>
<proteinExistence type="inferred from homology"/>
<feature type="transmembrane region" description="Helical" evidence="10">
    <location>
        <begin position="77"/>
        <end position="101"/>
    </location>
</feature>
<comment type="function">
    <text evidence="10">Channel that opens in response to stretch forces in the membrane lipid bilayer. May participate in the regulation of osmotic pressure changes within the cell.</text>
</comment>
<dbReference type="AlphaFoldDB" id="A0A1H6IVN9"/>
<dbReference type="SUPFAM" id="SSF81330">
    <property type="entry name" value="Gated mechanosensitive channel"/>
    <property type="match status" value="1"/>
</dbReference>
<feature type="transmembrane region" description="Helical" evidence="10">
    <location>
        <begin position="20"/>
        <end position="38"/>
    </location>
</feature>
<keyword evidence="4 10" id="KW-1003">Cell membrane</keyword>
<name>A0A1H6IVN9_RUMFL</name>
<evidence type="ECO:0000313" key="11">
    <source>
        <dbReference type="EMBL" id="SEH53145.1"/>
    </source>
</evidence>
<evidence type="ECO:0000313" key="12">
    <source>
        <dbReference type="Proteomes" id="UP000183190"/>
    </source>
</evidence>
<dbReference type="HAMAP" id="MF_00115">
    <property type="entry name" value="MscL"/>
    <property type="match status" value="1"/>
</dbReference>
<keyword evidence="8 10" id="KW-0472">Membrane</keyword>
<dbReference type="PROSITE" id="PS01327">
    <property type="entry name" value="MSCL"/>
    <property type="match status" value="1"/>
</dbReference>
<dbReference type="Gene3D" id="1.10.1200.120">
    <property type="entry name" value="Large-conductance mechanosensitive channel, MscL, domain 1"/>
    <property type="match status" value="1"/>
</dbReference>
<keyword evidence="3 10" id="KW-0813">Transport</keyword>
<evidence type="ECO:0000256" key="8">
    <source>
        <dbReference type="ARBA" id="ARBA00023136"/>
    </source>
</evidence>
<comment type="subcellular location">
    <subcellularLocation>
        <location evidence="1 10">Cell membrane</location>
        <topology evidence="1 10">Multi-pass membrane protein</topology>
    </subcellularLocation>
</comment>
<comment type="subunit">
    <text evidence="10">Homopentamer.</text>
</comment>
<dbReference type="PRINTS" id="PR01264">
    <property type="entry name" value="MECHCHANNEL"/>
</dbReference>
<evidence type="ECO:0000256" key="7">
    <source>
        <dbReference type="ARBA" id="ARBA00023065"/>
    </source>
</evidence>
<dbReference type="GO" id="GO:0005886">
    <property type="term" value="C:plasma membrane"/>
    <property type="evidence" value="ECO:0007669"/>
    <property type="project" value="UniProtKB-SubCell"/>
</dbReference>
<evidence type="ECO:0000256" key="4">
    <source>
        <dbReference type="ARBA" id="ARBA00022475"/>
    </source>
</evidence>
<sequence length="140" mass="15135">MKKFLQEFKEFALKGNVMDMAIGVIIGAAFGSIVSALTDNFITPLIAAITGGAEKDENGVMQLVGGKFTVAGVDFNYGAFISAVLNFLIIAIILFCLLKAVNKAMAIGKKKEEEKPAEPPKEEVLLTEIRDLLKAQNEKK</sequence>
<evidence type="ECO:0000256" key="6">
    <source>
        <dbReference type="ARBA" id="ARBA00022989"/>
    </source>
</evidence>
<keyword evidence="9 10" id="KW-0407">Ion channel</keyword>
<dbReference type="PANTHER" id="PTHR30266:SF2">
    <property type="entry name" value="LARGE-CONDUCTANCE MECHANOSENSITIVE CHANNEL"/>
    <property type="match status" value="1"/>
</dbReference>
<dbReference type="InterPro" id="IPR001185">
    <property type="entry name" value="MS_channel"/>
</dbReference>
<comment type="similarity">
    <text evidence="2 10">Belongs to the MscL family.</text>
</comment>
<dbReference type="OrthoDB" id="9810350at2"/>
<organism evidence="11 12">
    <name type="scientific">Ruminococcus flavefaciens</name>
    <dbReference type="NCBI Taxonomy" id="1265"/>
    <lineage>
        <taxon>Bacteria</taxon>
        <taxon>Bacillati</taxon>
        <taxon>Bacillota</taxon>
        <taxon>Clostridia</taxon>
        <taxon>Eubacteriales</taxon>
        <taxon>Oscillospiraceae</taxon>
        <taxon>Ruminococcus</taxon>
    </lineage>
</organism>
<keyword evidence="5 10" id="KW-0812">Transmembrane</keyword>
<evidence type="ECO:0000256" key="1">
    <source>
        <dbReference type="ARBA" id="ARBA00004651"/>
    </source>
</evidence>
<dbReference type="RefSeq" id="WP_074715640.1">
    <property type="nucleotide sequence ID" value="NZ_FNWV01000003.1"/>
</dbReference>
<dbReference type="InterPro" id="IPR036019">
    <property type="entry name" value="MscL_channel"/>
</dbReference>
<accession>A0A1H6IVN9</accession>
<dbReference type="Pfam" id="PF01741">
    <property type="entry name" value="MscL"/>
    <property type="match status" value="1"/>
</dbReference>
<dbReference type="InterPro" id="IPR037673">
    <property type="entry name" value="MSC/AndL"/>
</dbReference>
<dbReference type="Proteomes" id="UP000183190">
    <property type="component" value="Unassembled WGS sequence"/>
</dbReference>
<keyword evidence="6 10" id="KW-1133">Transmembrane helix</keyword>
<evidence type="ECO:0000256" key="10">
    <source>
        <dbReference type="HAMAP-Rule" id="MF_00115"/>
    </source>
</evidence>
<gene>
    <name evidence="10" type="primary">mscL</name>
    <name evidence="11" type="ORF">SAMN02910265_01320</name>
</gene>
<dbReference type="PANTHER" id="PTHR30266">
    <property type="entry name" value="MECHANOSENSITIVE CHANNEL MSCL"/>
    <property type="match status" value="1"/>
</dbReference>
<evidence type="ECO:0000256" key="2">
    <source>
        <dbReference type="ARBA" id="ARBA00007254"/>
    </source>
</evidence>
<dbReference type="NCBIfam" id="TIGR00220">
    <property type="entry name" value="mscL"/>
    <property type="match status" value="1"/>
</dbReference>
<protein>
    <recommendedName>
        <fullName evidence="10">Large-conductance mechanosensitive channel</fullName>
    </recommendedName>
</protein>
<dbReference type="GO" id="GO:0008381">
    <property type="term" value="F:mechanosensitive monoatomic ion channel activity"/>
    <property type="evidence" value="ECO:0007669"/>
    <property type="project" value="UniProtKB-UniRule"/>
</dbReference>